<dbReference type="PIRSF" id="PIRSF017082">
    <property type="entry name" value="YflP"/>
    <property type="match status" value="1"/>
</dbReference>
<dbReference type="PANTHER" id="PTHR42928:SF5">
    <property type="entry name" value="BLR1237 PROTEIN"/>
    <property type="match status" value="1"/>
</dbReference>
<dbReference type="SUPFAM" id="SSF53850">
    <property type="entry name" value="Periplasmic binding protein-like II"/>
    <property type="match status" value="1"/>
</dbReference>
<dbReference type="CDD" id="cd07012">
    <property type="entry name" value="PBP2_Bug_TTT"/>
    <property type="match status" value="1"/>
</dbReference>
<dbReference type="KEGG" id="ctes:O987_21855"/>
<organism evidence="3 4">
    <name type="scientific">Comamonas testosteroni TK102</name>
    <dbReference type="NCBI Taxonomy" id="1392005"/>
    <lineage>
        <taxon>Bacteria</taxon>
        <taxon>Pseudomonadati</taxon>
        <taxon>Pseudomonadota</taxon>
        <taxon>Betaproteobacteria</taxon>
        <taxon>Burkholderiales</taxon>
        <taxon>Comamonadaceae</taxon>
        <taxon>Comamonas</taxon>
    </lineage>
</organism>
<dbReference type="EMBL" id="CP006704">
    <property type="protein sequence ID" value="AIJ48459.1"/>
    <property type="molecule type" value="Genomic_DNA"/>
</dbReference>
<gene>
    <name evidence="3" type="ORF">O987_21855</name>
</gene>
<dbReference type="Gene3D" id="3.40.190.150">
    <property type="entry name" value="Bordetella uptake gene, domain 1"/>
    <property type="match status" value="1"/>
</dbReference>
<dbReference type="Pfam" id="PF03401">
    <property type="entry name" value="TctC"/>
    <property type="match status" value="1"/>
</dbReference>
<keyword evidence="2" id="KW-0732">Signal</keyword>
<dbReference type="HOGENOM" id="CLU_045683_0_0_4"/>
<dbReference type="InterPro" id="IPR042100">
    <property type="entry name" value="Bug_dom1"/>
</dbReference>
<comment type="similarity">
    <text evidence="1">Belongs to the UPF0065 (bug) family.</text>
</comment>
<evidence type="ECO:0000256" key="2">
    <source>
        <dbReference type="SAM" id="SignalP"/>
    </source>
</evidence>
<dbReference type="InterPro" id="IPR005064">
    <property type="entry name" value="BUG"/>
</dbReference>
<dbReference type="Proteomes" id="UP000028782">
    <property type="component" value="Chromosome"/>
</dbReference>
<reference evidence="3 4" key="1">
    <citation type="journal article" date="2014" name="Genome Announc.">
        <title>Complete Genome Sequence of Polychlorinated Biphenyl Degrader Comamonas testosteroni TK102 (NBRC 109938).</title>
        <authorList>
            <person name="Fukuda K."/>
            <person name="Hosoyama A."/>
            <person name="Tsuchikane K."/>
            <person name="Ohji S."/>
            <person name="Yamazoe A."/>
            <person name="Fujita N."/>
            <person name="Shintani M."/>
            <person name="Kimbara K."/>
        </authorList>
    </citation>
    <scope>NUCLEOTIDE SEQUENCE [LARGE SCALE GENOMIC DNA]</scope>
    <source>
        <strain evidence="3">TK102</strain>
    </source>
</reference>
<evidence type="ECO:0000313" key="3">
    <source>
        <dbReference type="EMBL" id="AIJ48459.1"/>
    </source>
</evidence>
<name>A0A076PNQ7_COMTE</name>
<protein>
    <submittedName>
        <fullName evidence="3">TctC</fullName>
    </submittedName>
</protein>
<dbReference type="Gene3D" id="3.40.190.10">
    <property type="entry name" value="Periplasmic binding protein-like II"/>
    <property type="match status" value="1"/>
</dbReference>
<dbReference type="AlphaFoldDB" id="A0A076PNQ7"/>
<sequence>METSPMRRKTLIKLLGMAFLAPFAFSSNAYAQNYPTRAIKLIVPYSAGGLPDTVARILSRPLGDVLGQPVYVDNRPGAGGAVAASAILQAPADGYTLLVTDGPMLSITPLLTKKISYDAGRDFVPISLVGKAPLFLAVNAKVKAKTLEELIALAKAKPGELNYGSAGTGSIHHLTAEAMNASLGLTMTHVPFKGSANSVPAMIGGQVDMVFASPPSLMGFVKSGQARLLATNSSARSLLVPQMPALAEKIPGFDFAFTVAVLGKKDTPEAVVSRINAEIDKIVKMPEVIEQLRTAGVDPVGGSVEQLRQALRAEKTQVTDAAKRAQLKAE</sequence>
<feature type="chain" id="PRO_5001715902" evidence="2">
    <location>
        <begin position="32"/>
        <end position="330"/>
    </location>
</feature>
<feature type="signal peptide" evidence="2">
    <location>
        <begin position="1"/>
        <end position="31"/>
    </location>
</feature>
<dbReference type="PANTHER" id="PTHR42928">
    <property type="entry name" value="TRICARBOXYLATE-BINDING PROTEIN"/>
    <property type="match status" value="1"/>
</dbReference>
<accession>A0A076PNQ7</accession>
<proteinExistence type="inferred from homology"/>
<evidence type="ECO:0000256" key="1">
    <source>
        <dbReference type="ARBA" id="ARBA00006987"/>
    </source>
</evidence>
<evidence type="ECO:0000313" key="4">
    <source>
        <dbReference type="Proteomes" id="UP000028782"/>
    </source>
</evidence>